<comment type="caution">
    <text evidence="1">The sequence shown here is derived from an EMBL/GenBank/DDBJ whole genome shotgun (WGS) entry which is preliminary data.</text>
</comment>
<dbReference type="Gene3D" id="2.40.160.20">
    <property type="match status" value="1"/>
</dbReference>
<dbReference type="Pfam" id="PF09411">
    <property type="entry name" value="PagL"/>
    <property type="match status" value="1"/>
</dbReference>
<dbReference type="Proteomes" id="UP001500552">
    <property type="component" value="Unassembled WGS sequence"/>
</dbReference>
<accession>A0ABP8LLQ0</accession>
<reference evidence="2" key="1">
    <citation type="journal article" date="2019" name="Int. J. Syst. Evol. Microbiol.">
        <title>The Global Catalogue of Microorganisms (GCM) 10K type strain sequencing project: providing services to taxonomists for standard genome sequencing and annotation.</title>
        <authorList>
            <consortium name="The Broad Institute Genomics Platform"/>
            <consortium name="The Broad Institute Genome Sequencing Center for Infectious Disease"/>
            <person name="Wu L."/>
            <person name="Ma J."/>
        </authorList>
    </citation>
    <scope>NUCLEOTIDE SEQUENCE [LARGE SCALE GENOMIC DNA]</scope>
    <source>
        <strain evidence="2">JCM 17926</strain>
    </source>
</reference>
<protein>
    <recommendedName>
        <fullName evidence="3">Lipid A 3-O-deacylase (PagL)</fullName>
    </recommendedName>
</protein>
<evidence type="ECO:0008006" key="3">
    <source>
        <dbReference type="Google" id="ProtNLM"/>
    </source>
</evidence>
<name>A0ABP8LLQ0_9BACT</name>
<proteinExistence type="predicted"/>
<organism evidence="1 2">
    <name type="scientific">Pontibacter saemangeumensis</name>
    <dbReference type="NCBI Taxonomy" id="1084525"/>
    <lineage>
        <taxon>Bacteria</taxon>
        <taxon>Pseudomonadati</taxon>
        <taxon>Bacteroidota</taxon>
        <taxon>Cytophagia</taxon>
        <taxon>Cytophagales</taxon>
        <taxon>Hymenobacteraceae</taxon>
        <taxon>Pontibacter</taxon>
    </lineage>
</organism>
<keyword evidence="2" id="KW-1185">Reference proteome</keyword>
<dbReference type="InterPro" id="IPR018550">
    <property type="entry name" value="Lipid-A_deacylase-rel"/>
</dbReference>
<evidence type="ECO:0000313" key="1">
    <source>
        <dbReference type="EMBL" id="GAA4431135.1"/>
    </source>
</evidence>
<evidence type="ECO:0000313" key="2">
    <source>
        <dbReference type="Proteomes" id="UP001500552"/>
    </source>
</evidence>
<dbReference type="EMBL" id="BAABHC010000009">
    <property type="protein sequence ID" value="GAA4431135.1"/>
    <property type="molecule type" value="Genomic_DNA"/>
</dbReference>
<gene>
    <name evidence="1" type="ORF">GCM10023188_18410</name>
</gene>
<sequence length="361" mass="40724">MLLVLGFYQPDAVAQITALQANNPWSFGVNGYYGGLFRYKSDLPPLSFTNTTGVEVYAHQHTLGDKPWQVLYRYPQIGFAFSYYHYGVPDELGEAFTLTTYLDNVLLQGRKNSLRLNLGTGLVYSTRYYIPEINEGNKAIGSPLAFVLRATLRYEFPLRRNTFLNVNLAFRHFSNGGLNKPNNGMNFPMVGLGARFQHREVMREPTPEEAPPAPDKSTHLNVRLGVGVKEVLLVDEKHPVYNLSVYGSRRISNASALLLGADGFYDTALREEFINVGLPVPDEDLDARMAGLTVGHELHLNRLSVVVQLGRYIYQPLGLFPDYYQRYGLKYNIYNRMSASVMLLAHTRTANVVEWGAGWQL</sequence>